<organism evidence="1 2">
    <name type="scientific">Hyalomma asiaticum</name>
    <name type="common">Tick</name>
    <dbReference type="NCBI Taxonomy" id="266040"/>
    <lineage>
        <taxon>Eukaryota</taxon>
        <taxon>Metazoa</taxon>
        <taxon>Ecdysozoa</taxon>
        <taxon>Arthropoda</taxon>
        <taxon>Chelicerata</taxon>
        <taxon>Arachnida</taxon>
        <taxon>Acari</taxon>
        <taxon>Parasitiformes</taxon>
        <taxon>Ixodida</taxon>
        <taxon>Ixodoidea</taxon>
        <taxon>Ixodidae</taxon>
        <taxon>Hyalomminae</taxon>
        <taxon>Hyalomma</taxon>
    </lineage>
</organism>
<evidence type="ECO:0000313" key="2">
    <source>
        <dbReference type="Proteomes" id="UP000821845"/>
    </source>
</evidence>
<accession>A0ACB7RXP3</accession>
<keyword evidence="2" id="KW-1185">Reference proteome</keyword>
<proteinExistence type="predicted"/>
<protein>
    <submittedName>
        <fullName evidence="1">Uncharacterized protein</fullName>
    </submittedName>
</protein>
<dbReference type="EMBL" id="CM023487">
    <property type="protein sequence ID" value="KAH6926436.1"/>
    <property type="molecule type" value="Genomic_DNA"/>
</dbReference>
<reference evidence="1" key="1">
    <citation type="submission" date="2020-05" db="EMBL/GenBank/DDBJ databases">
        <title>Large-scale comparative analyses of tick genomes elucidate their genetic diversity and vector capacities.</title>
        <authorList>
            <person name="Jia N."/>
            <person name="Wang J."/>
            <person name="Shi W."/>
            <person name="Du L."/>
            <person name="Sun Y."/>
            <person name="Zhan W."/>
            <person name="Jiang J."/>
            <person name="Wang Q."/>
            <person name="Zhang B."/>
            <person name="Ji P."/>
            <person name="Sakyi L.B."/>
            <person name="Cui X."/>
            <person name="Yuan T."/>
            <person name="Jiang B."/>
            <person name="Yang W."/>
            <person name="Lam T.T.-Y."/>
            <person name="Chang Q."/>
            <person name="Ding S."/>
            <person name="Wang X."/>
            <person name="Zhu J."/>
            <person name="Ruan X."/>
            <person name="Zhao L."/>
            <person name="Wei J."/>
            <person name="Que T."/>
            <person name="Du C."/>
            <person name="Cheng J."/>
            <person name="Dai P."/>
            <person name="Han X."/>
            <person name="Huang E."/>
            <person name="Gao Y."/>
            <person name="Liu J."/>
            <person name="Shao H."/>
            <person name="Ye R."/>
            <person name="Li L."/>
            <person name="Wei W."/>
            <person name="Wang X."/>
            <person name="Wang C."/>
            <person name="Yang T."/>
            <person name="Huo Q."/>
            <person name="Li W."/>
            <person name="Guo W."/>
            <person name="Chen H."/>
            <person name="Zhou L."/>
            <person name="Ni X."/>
            <person name="Tian J."/>
            <person name="Zhou Y."/>
            <person name="Sheng Y."/>
            <person name="Liu T."/>
            <person name="Pan Y."/>
            <person name="Xia L."/>
            <person name="Li J."/>
            <person name="Zhao F."/>
            <person name="Cao W."/>
        </authorList>
    </citation>
    <scope>NUCLEOTIDE SEQUENCE</scope>
    <source>
        <strain evidence="1">Hyas-2018</strain>
    </source>
</reference>
<gene>
    <name evidence="1" type="ORF">HPB50_018694</name>
</gene>
<dbReference type="Proteomes" id="UP000821845">
    <property type="component" value="Chromosome 7"/>
</dbReference>
<comment type="caution">
    <text evidence="1">The sequence shown here is derived from an EMBL/GenBank/DDBJ whole genome shotgun (WGS) entry which is preliminary data.</text>
</comment>
<name>A0ACB7RXP3_HYAAI</name>
<evidence type="ECO:0000313" key="1">
    <source>
        <dbReference type="EMBL" id="KAH6926436.1"/>
    </source>
</evidence>
<sequence>MAVHPCATASIAVSVKRLAATACQARAEGTREPGTSGNELSGSPNNDASSNSLTAPSEKFLITHRSPGQRSRSH</sequence>